<keyword evidence="1 8" id="KW-0540">Nuclease</keyword>
<dbReference type="InterPro" id="IPR004601">
    <property type="entry name" value="UvdE"/>
</dbReference>
<keyword evidence="5 8" id="KW-0378">Hydrolase</keyword>
<dbReference type="RefSeq" id="WP_089752639.1">
    <property type="nucleotide sequence ID" value="NZ_FOOG01000026.1"/>
</dbReference>
<comment type="function">
    <text evidence="8">Component in a DNA repair pathway. Removal of UV-light damaged nucleotides. Recognizes pyrimidine dimers and cleave a phosphodiester bond immediately 5' to the lesion.</text>
</comment>
<dbReference type="Gene3D" id="3.20.20.150">
    <property type="entry name" value="Divalent-metal-dependent TIM barrel enzymes"/>
    <property type="match status" value="1"/>
</dbReference>
<evidence type="ECO:0000256" key="6">
    <source>
        <dbReference type="ARBA" id="ARBA00023204"/>
    </source>
</evidence>
<dbReference type="EMBL" id="FOOG01000026">
    <property type="protein sequence ID" value="SFG17472.1"/>
    <property type="molecule type" value="Genomic_DNA"/>
</dbReference>
<evidence type="ECO:0000256" key="3">
    <source>
        <dbReference type="ARBA" id="ARBA00022763"/>
    </source>
</evidence>
<dbReference type="NCBIfam" id="TIGR00629">
    <property type="entry name" value="uvde"/>
    <property type="match status" value="1"/>
</dbReference>
<dbReference type="PANTHER" id="PTHR31290:SF5">
    <property type="entry name" value="UV-DAMAGE ENDONUCLEASE"/>
    <property type="match status" value="1"/>
</dbReference>
<keyword evidence="6 8" id="KW-0234">DNA repair</keyword>
<gene>
    <name evidence="8" type="primary">uvsE</name>
    <name evidence="9" type="ORF">SAMN05216353_12654</name>
</gene>
<dbReference type="GO" id="GO:0004519">
    <property type="term" value="F:endonuclease activity"/>
    <property type="evidence" value="ECO:0007669"/>
    <property type="project" value="UniProtKB-UniRule"/>
</dbReference>
<dbReference type="GO" id="GO:0006290">
    <property type="term" value="P:pyrimidine dimer repair"/>
    <property type="evidence" value="ECO:0007669"/>
    <property type="project" value="UniProtKB-UniRule"/>
</dbReference>
<keyword evidence="10" id="KW-1185">Reference proteome</keyword>
<evidence type="ECO:0000256" key="2">
    <source>
        <dbReference type="ARBA" id="ARBA00022759"/>
    </source>
</evidence>
<dbReference type="AlphaFoldDB" id="A0A1I2PMW8"/>
<dbReference type="GO" id="GO:0006289">
    <property type="term" value="P:nucleotide-excision repair"/>
    <property type="evidence" value="ECO:0007669"/>
    <property type="project" value="InterPro"/>
</dbReference>
<comment type="function">
    <text evidence="7">Component in a DNA repair pathway. Removal of UV LIGHT damaged nucleotides. Recognizes pyrimidine dimers and cleave a phosphodiester bond immediately 5' to the lesion.</text>
</comment>
<dbReference type="GO" id="GO:0016787">
    <property type="term" value="F:hydrolase activity"/>
    <property type="evidence" value="ECO:0007669"/>
    <property type="project" value="UniProtKB-KW"/>
</dbReference>
<proteinExistence type="inferred from homology"/>
<sequence length="318" mass="37111">MIIRFGYVAHALSLWEATPAKTMTFSRYKKLKEEERIPELQRITRLNLQHTLRAIHYNIAHEIPLYRFSSALVPLATHKEVEWDYITPFKELYAEIGKLVKKHQLRTSFHPNQFTLFTSDKTHVTENAVKDMEYHYALLKAMGLHHESHINLHIGGAYGDKEAALERFHENLKQLPNPIKKQMTLENDDKTYTTTETLEVCEKEGIPMVFDYHHYMANHTAEEDLAELLPRFYETWAGYRFPPKVHLSSPKSEEAYRSHADHVDETFVTPFLKVVKQTEQPIDVMIEAKEKDRALLKLVEDLAAQRGVKRLKGGELDF</sequence>
<name>A0A1I2PMW8_9BACI</name>
<evidence type="ECO:0000256" key="5">
    <source>
        <dbReference type="ARBA" id="ARBA00022801"/>
    </source>
</evidence>
<dbReference type="EC" id="3.-.-.-" evidence="8"/>
<keyword evidence="4 8" id="KW-0228">DNA excision</keyword>
<dbReference type="GO" id="GO:0009411">
    <property type="term" value="P:response to UV"/>
    <property type="evidence" value="ECO:0007669"/>
    <property type="project" value="InterPro"/>
</dbReference>
<reference evidence="10" key="1">
    <citation type="submission" date="2016-10" db="EMBL/GenBank/DDBJ databases">
        <authorList>
            <person name="Varghese N."/>
            <person name="Submissions S."/>
        </authorList>
    </citation>
    <scope>NUCLEOTIDE SEQUENCE [LARGE SCALE GENOMIC DNA]</scope>
    <source>
        <strain evidence="10">FP5</strain>
    </source>
</reference>
<dbReference type="PANTHER" id="PTHR31290">
    <property type="entry name" value="UV-DAMAGE ENDONUCLEASE"/>
    <property type="match status" value="1"/>
</dbReference>
<evidence type="ECO:0000256" key="1">
    <source>
        <dbReference type="ARBA" id="ARBA00022722"/>
    </source>
</evidence>
<dbReference type="InterPro" id="IPR023520">
    <property type="entry name" value="UvdE_bac"/>
</dbReference>
<dbReference type="HAMAP" id="MF_00606">
    <property type="entry name" value="UV_endonuclease"/>
    <property type="match status" value="1"/>
</dbReference>
<evidence type="ECO:0000256" key="7">
    <source>
        <dbReference type="ARBA" id="ARBA00025029"/>
    </source>
</evidence>
<keyword evidence="2 8" id="KW-0255">Endonuclease</keyword>
<accession>A0A1I2PMW8</accession>
<comment type="similarity">
    <text evidence="8">Belongs to the uve1/UvsE family.</text>
</comment>
<dbReference type="InterPro" id="IPR036237">
    <property type="entry name" value="Xyl_isomerase-like_sf"/>
</dbReference>
<dbReference type="SUPFAM" id="SSF51658">
    <property type="entry name" value="Xylose isomerase-like"/>
    <property type="match status" value="1"/>
</dbReference>
<evidence type="ECO:0000313" key="10">
    <source>
        <dbReference type="Proteomes" id="UP000198897"/>
    </source>
</evidence>
<keyword evidence="3 8" id="KW-0227">DNA damage</keyword>
<evidence type="ECO:0000313" key="9">
    <source>
        <dbReference type="EMBL" id="SFG17472.1"/>
    </source>
</evidence>
<dbReference type="Pfam" id="PF03851">
    <property type="entry name" value="UvdE"/>
    <property type="match status" value="1"/>
</dbReference>
<evidence type="ECO:0000256" key="4">
    <source>
        <dbReference type="ARBA" id="ARBA00022769"/>
    </source>
</evidence>
<dbReference type="OrthoDB" id="9782576at2"/>
<evidence type="ECO:0000256" key="8">
    <source>
        <dbReference type="HAMAP-Rule" id="MF_00606"/>
    </source>
</evidence>
<organism evidence="9 10">
    <name type="scientific">Halobacillus alkaliphilus</name>
    <dbReference type="NCBI Taxonomy" id="396056"/>
    <lineage>
        <taxon>Bacteria</taxon>
        <taxon>Bacillati</taxon>
        <taxon>Bacillota</taxon>
        <taxon>Bacilli</taxon>
        <taxon>Bacillales</taxon>
        <taxon>Bacillaceae</taxon>
        <taxon>Halobacillus</taxon>
    </lineage>
</organism>
<protein>
    <recommendedName>
        <fullName evidence="8">UV DNA damage endonuclease</fullName>
        <shortName evidence="8">UV-endonuclease</shortName>
        <shortName evidence="8">UVED</shortName>
        <ecNumber evidence="8">3.-.-.-</ecNumber>
    </recommendedName>
</protein>
<dbReference type="Proteomes" id="UP000198897">
    <property type="component" value="Unassembled WGS sequence"/>
</dbReference>